<dbReference type="InterPro" id="IPR023213">
    <property type="entry name" value="CAT-like_dom_sf"/>
</dbReference>
<dbReference type="Proteomes" id="UP000007963">
    <property type="component" value="Unassembled WGS sequence"/>
</dbReference>
<evidence type="ECO:0000256" key="1">
    <source>
        <dbReference type="ARBA" id="ARBA00022679"/>
    </source>
</evidence>
<evidence type="ECO:0000313" key="4">
    <source>
        <dbReference type="Proteomes" id="UP000007963"/>
    </source>
</evidence>
<keyword evidence="1" id="KW-0808">Transferase</keyword>
<dbReference type="GO" id="GO:0016746">
    <property type="term" value="F:acyltransferase activity"/>
    <property type="evidence" value="ECO:0007669"/>
    <property type="project" value="UniProtKB-KW"/>
</dbReference>
<dbReference type="RefSeq" id="XP_001218652.1">
    <property type="nucleotide sequence ID" value="XM_001218651.1"/>
</dbReference>
<dbReference type="EMBL" id="CH476610">
    <property type="protein sequence ID" value="EAU29301.1"/>
    <property type="molecule type" value="Genomic_DNA"/>
</dbReference>
<dbReference type="STRING" id="341663.Q0C7N0"/>
<dbReference type="VEuPathDB" id="FungiDB:ATEG_10304"/>
<protein>
    <submittedName>
        <fullName evidence="3">Uncharacterized protein</fullName>
    </submittedName>
</protein>
<name>Q0C7N0_ASPTN</name>
<dbReference type="GeneID" id="4354660"/>
<dbReference type="OMA" id="QCFEKVF"/>
<dbReference type="OrthoDB" id="1862401at2759"/>
<evidence type="ECO:0000256" key="2">
    <source>
        <dbReference type="ARBA" id="ARBA00023315"/>
    </source>
</evidence>
<proteinExistence type="predicted"/>
<keyword evidence="2" id="KW-0012">Acyltransferase</keyword>
<evidence type="ECO:0000313" key="3">
    <source>
        <dbReference type="EMBL" id="EAU29301.1"/>
    </source>
</evidence>
<dbReference type="HOGENOM" id="CLU_026450_1_1_1"/>
<organism evidence="3 4">
    <name type="scientific">Aspergillus terreus (strain NIH 2624 / FGSC A1156)</name>
    <dbReference type="NCBI Taxonomy" id="341663"/>
    <lineage>
        <taxon>Eukaryota</taxon>
        <taxon>Fungi</taxon>
        <taxon>Dikarya</taxon>
        <taxon>Ascomycota</taxon>
        <taxon>Pezizomycotina</taxon>
        <taxon>Eurotiomycetes</taxon>
        <taxon>Eurotiomycetidae</taxon>
        <taxon>Eurotiales</taxon>
        <taxon>Aspergillaceae</taxon>
        <taxon>Aspergillus</taxon>
        <taxon>Aspergillus subgen. Circumdati</taxon>
    </lineage>
</organism>
<dbReference type="eggNOG" id="ENOG502RPW3">
    <property type="taxonomic scope" value="Eukaryota"/>
</dbReference>
<dbReference type="PANTHER" id="PTHR31896:SF64">
    <property type="entry name" value="TRICHOTHECENE 3-O-ACETYLTRANSFERASE"/>
    <property type="match status" value="1"/>
</dbReference>
<dbReference type="Gene3D" id="3.30.559.10">
    <property type="entry name" value="Chloramphenicol acetyltransferase-like domain"/>
    <property type="match status" value="2"/>
</dbReference>
<gene>
    <name evidence="3" type="ORF">ATEG_10304</name>
</gene>
<dbReference type="AlphaFoldDB" id="Q0C7N0"/>
<dbReference type="InterPro" id="IPR051283">
    <property type="entry name" value="Sec_Metabolite_Acyltrans"/>
</dbReference>
<dbReference type="Pfam" id="PF02458">
    <property type="entry name" value="Transferase"/>
    <property type="match status" value="2"/>
</dbReference>
<accession>Q0C7N0</accession>
<dbReference type="PANTHER" id="PTHR31896">
    <property type="entry name" value="FAMILY REGULATORY PROTEIN, PUTATIVE (AFU_ORTHOLOGUE AFUA_3G14730)-RELATED"/>
    <property type="match status" value="1"/>
</dbReference>
<reference evidence="4" key="1">
    <citation type="submission" date="2005-09" db="EMBL/GenBank/DDBJ databases">
        <title>Annotation of the Aspergillus terreus NIH2624 genome.</title>
        <authorList>
            <person name="Birren B.W."/>
            <person name="Lander E.S."/>
            <person name="Galagan J.E."/>
            <person name="Nusbaum C."/>
            <person name="Devon K."/>
            <person name="Henn M."/>
            <person name="Ma L.-J."/>
            <person name="Jaffe D.B."/>
            <person name="Butler J."/>
            <person name="Alvarez P."/>
            <person name="Gnerre S."/>
            <person name="Grabherr M."/>
            <person name="Kleber M."/>
            <person name="Mauceli E.W."/>
            <person name="Brockman W."/>
            <person name="Rounsley S."/>
            <person name="Young S.K."/>
            <person name="LaButti K."/>
            <person name="Pushparaj V."/>
            <person name="DeCaprio D."/>
            <person name="Crawford M."/>
            <person name="Koehrsen M."/>
            <person name="Engels R."/>
            <person name="Montgomery P."/>
            <person name="Pearson M."/>
            <person name="Howarth C."/>
            <person name="Larson L."/>
            <person name="Luoma S."/>
            <person name="White J."/>
            <person name="Alvarado L."/>
            <person name="Kodira C.D."/>
            <person name="Zeng Q."/>
            <person name="Oleary S."/>
            <person name="Yandava C."/>
            <person name="Denning D.W."/>
            <person name="Nierman W.C."/>
            <person name="Milne T."/>
            <person name="Madden K."/>
        </authorList>
    </citation>
    <scope>NUCLEOTIDE SEQUENCE [LARGE SCALE GENOMIC DNA]</scope>
    <source>
        <strain evidence="4">NIH 2624 / FGSC A1156</strain>
    </source>
</reference>
<sequence>MTLTIEFEPYVGSSVDALSIPLYLRCQLVFKLSKPLTVVPLLESGVKRLIQALPFLSGEFTTVPASDDGKDVLLVRPAPNFELGCIFKIERHGTSLQDVFDQMDEPSSQGGDLPHEPYMPYPRFPDPSRPQPIVGFQVNVHRDGVILSVATHHCAFDATGMGSIVRNLAACCRHEPDLTTSPGEEAKARKVLSQIRETPFDPKMFPEYRPLDSLLSYYKGARSALQSRQTTIVNRCFTIAADKINALKKRCNGLIPEMKKKYGLSTQNDTESAWVSSNDVVAALLWACINRARYPELRERSLQQLPPDLLNATSSLGLPVNIRSRMSPPLPKSSLGNAVCLLREKVPLHLFALPGHDNVANMKASAHFPSDYSEGDEWAMAFCRVAYELRAKLNTIDYDYVRDYISYVQKSPCHLSVTLDTENLYLSNWREIGVYDADFGGALGKPLRMRAPDGYTDGLIFVMAQRSDDKTAPWEFSMSLESSTMKRIVNDPLWCKYVELDGFWHGAS</sequence>